<evidence type="ECO:0000256" key="7">
    <source>
        <dbReference type="ARBA" id="ARBA00023136"/>
    </source>
</evidence>
<dbReference type="SMART" id="SM00793">
    <property type="entry name" value="AgrB"/>
    <property type="match status" value="1"/>
</dbReference>
<accession>A0A371AZD9</accession>
<keyword evidence="6 8" id="KW-1133">Transmembrane helix</keyword>
<protein>
    <recommendedName>
        <fullName evidence="11">Accessory gene regulator B</fullName>
    </recommendedName>
</protein>
<dbReference type="GO" id="GO:0016020">
    <property type="term" value="C:membrane"/>
    <property type="evidence" value="ECO:0007669"/>
    <property type="project" value="InterPro"/>
</dbReference>
<dbReference type="Proteomes" id="UP000255036">
    <property type="component" value="Unassembled WGS sequence"/>
</dbReference>
<evidence type="ECO:0000256" key="4">
    <source>
        <dbReference type="ARBA" id="ARBA00022692"/>
    </source>
</evidence>
<dbReference type="RefSeq" id="WP_115480452.1">
    <property type="nucleotide sequence ID" value="NZ_QRCT01000009.1"/>
</dbReference>
<dbReference type="InterPro" id="IPR006741">
    <property type="entry name" value="AgrB"/>
</dbReference>
<evidence type="ECO:0000313" key="10">
    <source>
        <dbReference type="Proteomes" id="UP000255036"/>
    </source>
</evidence>
<dbReference type="GO" id="GO:0006508">
    <property type="term" value="P:proteolysis"/>
    <property type="evidence" value="ECO:0007669"/>
    <property type="project" value="UniProtKB-KW"/>
</dbReference>
<proteinExistence type="predicted"/>
<keyword evidence="10" id="KW-1185">Reference proteome</keyword>
<evidence type="ECO:0000256" key="8">
    <source>
        <dbReference type="SAM" id="Phobius"/>
    </source>
</evidence>
<reference evidence="9 10" key="1">
    <citation type="submission" date="2018-07" db="EMBL/GenBank/DDBJ databases">
        <title>Anaerosacharophilus polymeroproducens gen. nov. sp. nov., an anaerobic bacterium isolated from salt field.</title>
        <authorList>
            <person name="Kim W."/>
            <person name="Yang S.-H."/>
            <person name="Oh J."/>
            <person name="Lee J.-H."/>
            <person name="Kwon K.K."/>
        </authorList>
    </citation>
    <scope>NUCLEOTIDE SEQUENCE [LARGE SCALE GENOMIC DNA]</scope>
    <source>
        <strain evidence="9 10">MCWD5</strain>
    </source>
</reference>
<dbReference type="OrthoDB" id="9815055at2"/>
<feature type="transmembrane region" description="Helical" evidence="8">
    <location>
        <begin position="103"/>
        <end position="122"/>
    </location>
</feature>
<name>A0A371AZD9_9FIRM</name>
<dbReference type="Pfam" id="PF04647">
    <property type="entry name" value="AgrB"/>
    <property type="match status" value="1"/>
</dbReference>
<keyword evidence="2" id="KW-0673">Quorum sensing</keyword>
<evidence type="ECO:0000256" key="3">
    <source>
        <dbReference type="ARBA" id="ARBA00022670"/>
    </source>
</evidence>
<evidence type="ECO:0000256" key="6">
    <source>
        <dbReference type="ARBA" id="ARBA00022989"/>
    </source>
</evidence>
<evidence type="ECO:0000313" key="9">
    <source>
        <dbReference type="EMBL" id="RDU24968.1"/>
    </source>
</evidence>
<evidence type="ECO:0000256" key="5">
    <source>
        <dbReference type="ARBA" id="ARBA00022801"/>
    </source>
</evidence>
<sequence length="188" mass="21672">MIRAEEFFIEQLISNKIISEKEVQIHKFGIECLVLKLIHCISYLSIAIYLNMLTEFIVIGLVLVPLRRNAGGYHAKTKIGCYLFSCCYVLTILLLLKTVTNHFIWWGAFALSDIIIFLRSPVDNRNKRLDKTEVQHFRKKSQKILIFVNISCFVLILMHLYFIGSLLRCGICATALLMIFPELKEGLS</sequence>
<dbReference type="GO" id="GO:0009372">
    <property type="term" value="P:quorum sensing"/>
    <property type="evidence" value="ECO:0007669"/>
    <property type="project" value="UniProtKB-KW"/>
</dbReference>
<feature type="transmembrane region" description="Helical" evidence="8">
    <location>
        <begin position="143"/>
        <end position="162"/>
    </location>
</feature>
<dbReference type="AlphaFoldDB" id="A0A371AZD9"/>
<keyword evidence="1" id="KW-1003">Cell membrane</keyword>
<keyword evidence="4 8" id="KW-0812">Transmembrane</keyword>
<comment type="caution">
    <text evidence="9">The sequence shown here is derived from an EMBL/GenBank/DDBJ whole genome shotgun (WGS) entry which is preliminary data.</text>
</comment>
<gene>
    <name evidence="9" type="ORF">DWV06_01700</name>
</gene>
<feature type="transmembrane region" description="Helical" evidence="8">
    <location>
        <begin position="79"/>
        <end position="97"/>
    </location>
</feature>
<evidence type="ECO:0008006" key="11">
    <source>
        <dbReference type="Google" id="ProtNLM"/>
    </source>
</evidence>
<keyword evidence="3" id="KW-0645">Protease</keyword>
<organism evidence="9 10">
    <name type="scientific">Anaerosacchariphilus polymeriproducens</name>
    <dbReference type="NCBI Taxonomy" id="1812858"/>
    <lineage>
        <taxon>Bacteria</taxon>
        <taxon>Bacillati</taxon>
        <taxon>Bacillota</taxon>
        <taxon>Clostridia</taxon>
        <taxon>Lachnospirales</taxon>
        <taxon>Lachnospiraceae</taxon>
        <taxon>Anaerosacchariphilus</taxon>
    </lineage>
</organism>
<feature type="transmembrane region" description="Helical" evidence="8">
    <location>
        <begin position="43"/>
        <end position="67"/>
    </location>
</feature>
<evidence type="ECO:0000256" key="2">
    <source>
        <dbReference type="ARBA" id="ARBA00022654"/>
    </source>
</evidence>
<evidence type="ECO:0000256" key="1">
    <source>
        <dbReference type="ARBA" id="ARBA00022475"/>
    </source>
</evidence>
<keyword evidence="5" id="KW-0378">Hydrolase</keyword>
<keyword evidence="7 8" id="KW-0472">Membrane</keyword>
<dbReference type="EMBL" id="QRCT01000009">
    <property type="protein sequence ID" value="RDU24968.1"/>
    <property type="molecule type" value="Genomic_DNA"/>
</dbReference>
<dbReference type="GO" id="GO:0008233">
    <property type="term" value="F:peptidase activity"/>
    <property type="evidence" value="ECO:0007669"/>
    <property type="project" value="UniProtKB-KW"/>
</dbReference>